<reference evidence="16" key="1">
    <citation type="submission" date="2025-08" db="UniProtKB">
        <authorList>
            <consortium name="RefSeq"/>
        </authorList>
    </citation>
    <scope>IDENTIFICATION</scope>
</reference>
<evidence type="ECO:0000256" key="4">
    <source>
        <dbReference type="ARBA" id="ARBA00008391"/>
    </source>
</evidence>
<keyword evidence="10 13" id="KW-0660">Purine salvage</keyword>
<organism evidence="15 16">
    <name type="scientific">Galendromus occidentalis</name>
    <name type="common">western predatory mite</name>
    <dbReference type="NCBI Taxonomy" id="34638"/>
    <lineage>
        <taxon>Eukaryota</taxon>
        <taxon>Metazoa</taxon>
        <taxon>Ecdysozoa</taxon>
        <taxon>Arthropoda</taxon>
        <taxon>Chelicerata</taxon>
        <taxon>Arachnida</taxon>
        <taxon>Acari</taxon>
        <taxon>Parasitiformes</taxon>
        <taxon>Mesostigmata</taxon>
        <taxon>Gamasina</taxon>
        <taxon>Phytoseioidea</taxon>
        <taxon>Phytoseiidae</taxon>
        <taxon>Typhlodrominae</taxon>
        <taxon>Galendromus</taxon>
    </lineage>
</organism>
<dbReference type="SUPFAM" id="SSF53271">
    <property type="entry name" value="PRTase-like"/>
    <property type="match status" value="1"/>
</dbReference>
<keyword evidence="15" id="KW-1185">Reference proteome</keyword>
<dbReference type="GeneID" id="100898260"/>
<evidence type="ECO:0000256" key="13">
    <source>
        <dbReference type="RuleBase" id="RU364099"/>
    </source>
</evidence>
<keyword evidence="6 13" id="KW-0963">Cytoplasm</keyword>
<proteinExistence type="inferred from homology"/>
<evidence type="ECO:0000256" key="8">
    <source>
        <dbReference type="ARBA" id="ARBA00022679"/>
    </source>
</evidence>
<evidence type="ECO:0000256" key="12">
    <source>
        <dbReference type="ARBA" id="ARBA00022842"/>
    </source>
</evidence>
<dbReference type="Gene3D" id="3.40.50.2020">
    <property type="match status" value="1"/>
</dbReference>
<evidence type="ECO:0000256" key="7">
    <source>
        <dbReference type="ARBA" id="ARBA00022676"/>
    </source>
</evidence>
<accession>A0AAJ7L3T6</accession>
<feature type="domain" description="Phosphoribosyltransferase" evidence="14">
    <location>
        <begin position="79"/>
        <end position="234"/>
    </location>
</feature>
<dbReference type="Proteomes" id="UP000694867">
    <property type="component" value="Unplaced"/>
</dbReference>
<evidence type="ECO:0000256" key="10">
    <source>
        <dbReference type="ARBA" id="ARBA00022726"/>
    </source>
</evidence>
<comment type="catalytic activity">
    <reaction evidence="13">
        <text>IMP + diphosphate = hypoxanthine + 5-phospho-alpha-D-ribose 1-diphosphate</text>
        <dbReference type="Rhea" id="RHEA:17973"/>
        <dbReference type="ChEBI" id="CHEBI:17368"/>
        <dbReference type="ChEBI" id="CHEBI:33019"/>
        <dbReference type="ChEBI" id="CHEBI:58017"/>
        <dbReference type="ChEBI" id="CHEBI:58053"/>
        <dbReference type="EC" id="2.4.2.8"/>
    </reaction>
</comment>
<comment type="similarity">
    <text evidence="4 13">Belongs to the purine/pyrimidine phosphoribosyltransferase family.</text>
</comment>
<dbReference type="GO" id="GO:0006166">
    <property type="term" value="P:purine ribonucleoside salvage"/>
    <property type="evidence" value="ECO:0007669"/>
    <property type="project" value="UniProtKB-KW"/>
</dbReference>
<dbReference type="GO" id="GO:0000287">
    <property type="term" value="F:magnesium ion binding"/>
    <property type="evidence" value="ECO:0007669"/>
    <property type="project" value="TreeGrafter"/>
</dbReference>
<dbReference type="GO" id="GO:0000166">
    <property type="term" value="F:nucleotide binding"/>
    <property type="evidence" value="ECO:0007669"/>
    <property type="project" value="UniProtKB-KW"/>
</dbReference>
<evidence type="ECO:0000256" key="11">
    <source>
        <dbReference type="ARBA" id="ARBA00022741"/>
    </source>
</evidence>
<name>A0AAJ7L3T6_9ACAR</name>
<evidence type="ECO:0000256" key="5">
    <source>
        <dbReference type="ARBA" id="ARBA00011895"/>
    </source>
</evidence>
<comment type="subcellular location">
    <subcellularLocation>
        <location evidence="2 13">Cytoplasm</location>
    </subcellularLocation>
</comment>
<keyword evidence="11 13" id="KW-0547">Nucleotide-binding</keyword>
<evidence type="ECO:0000256" key="3">
    <source>
        <dbReference type="ARBA" id="ARBA00004669"/>
    </source>
</evidence>
<dbReference type="InterPro" id="IPR000836">
    <property type="entry name" value="PRTase_dom"/>
</dbReference>
<keyword evidence="7 13" id="KW-0328">Glycosyltransferase</keyword>
<dbReference type="PANTHER" id="PTHR43340:SF1">
    <property type="entry name" value="HYPOXANTHINE PHOSPHORIBOSYLTRANSFERASE"/>
    <property type="match status" value="1"/>
</dbReference>
<dbReference type="PANTHER" id="PTHR43340">
    <property type="entry name" value="HYPOXANTHINE-GUANINE PHOSPHORIBOSYLTRANSFERASE"/>
    <property type="match status" value="1"/>
</dbReference>
<dbReference type="EC" id="2.4.2.8" evidence="5 13"/>
<evidence type="ECO:0000256" key="6">
    <source>
        <dbReference type="ARBA" id="ARBA00022490"/>
    </source>
</evidence>
<dbReference type="FunFam" id="3.40.50.2020:FF:000053">
    <property type="entry name" value="Hypoxanthine phosphoribosyltransferase"/>
    <property type="match status" value="1"/>
</dbReference>
<keyword evidence="12 13" id="KW-0460">Magnesium</keyword>
<dbReference type="InterPro" id="IPR050408">
    <property type="entry name" value="HGPRT"/>
</dbReference>
<evidence type="ECO:0000256" key="2">
    <source>
        <dbReference type="ARBA" id="ARBA00004496"/>
    </source>
</evidence>
<evidence type="ECO:0000256" key="1">
    <source>
        <dbReference type="ARBA" id="ARBA00001946"/>
    </source>
</evidence>
<comment type="cofactor">
    <cofactor evidence="1 13">
        <name>Mg(2+)</name>
        <dbReference type="ChEBI" id="CHEBI:18420"/>
    </cofactor>
</comment>
<dbReference type="GO" id="GO:0032264">
    <property type="term" value="P:IMP salvage"/>
    <property type="evidence" value="ECO:0007669"/>
    <property type="project" value="TreeGrafter"/>
</dbReference>
<dbReference type="GO" id="GO:0004422">
    <property type="term" value="F:hypoxanthine phosphoribosyltransferase activity"/>
    <property type="evidence" value="ECO:0007669"/>
    <property type="project" value="InterPro"/>
</dbReference>
<sequence length="260" mass="29538">MPTEILATVERSVELDLQTPTIPSKGCSSVRSHRKMSELHKPSTALQIPDNFKGYPLNSFCVPAHYTEDLAEILLPCGLILDRVERLAKDIAIHYEDQSFRALCVLKGGYKFFADLLDRVRQYNRLSGQSSVPFSTDFIRIQSYVDDKSTGNVRVIGLDNLENIRGKNVLIVEDIIDTGRTMVALLEHLKLYEPREVKVASLFVKRTPLSNGYKPDYVGFETPDRFLVGYALDYNERFRDLSHVCVISDTGRKKYANDPM</sequence>
<dbReference type="GO" id="GO:0006178">
    <property type="term" value="P:guanine salvage"/>
    <property type="evidence" value="ECO:0007669"/>
    <property type="project" value="TreeGrafter"/>
</dbReference>
<dbReference type="InterPro" id="IPR005904">
    <property type="entry name" value="Hxn_phspho_trans"/>
</dbReference>
<gene>
    <name evidence="16" type="primary">LOC100898260</name>
</gene>
<evidence type="ECO:0000259" key="14">
    <source>
        <dbReference type="Pfam" id="PF00156"/>
    </source>
</evidence>
<dbReference type="CDD" id="cd06223">
    <property type="entry name" value="PRTases_typeI"/>
    <property type="match status" value="1"/>
</dbReference>
<dbReference type="GO" id="GO:0046100">
    <property type="term" value="P:hypoxanthine metabolic process"/>
    <property type="evidence" value="ECO:0007669"/>
    <property type="project" value="TreeGrafter"/>
</dbReference>
<evidence type="ECO:0000256" key="9">
    <source>
        <dbReference type="ARBA" id="ARBA00022723"/>
    </source>
</evidence>
<protein>
    <recommendedName>
        <fullName evidence="5 13">Hypoxanthine phosphoribosyltransferase</fullName>
        <ecNumber evidence="5 13">2.4.2.8</ecNumber>
    </recommendedName>
</protein>
<evidence type="ECO:0000313" key="15">
    <source>
        <dbReference type="Proteomes" id="UP000694867"/>
    </source>
</evidence>
<dbReference type="RefSeq" id="XP_018494789.1">
    <property type="nucleotide sequence ID" value="XM_018639273.1"/>
</dbReference>
<dbReference type="InterPro" id="IPR029057">
    <property type="entry name" value="PRTase-like"/>
</dbReference>
<keyword evidence="8 13" id="KW-0808">Transferase</keyword>
<evidence type="ECO:0000313" key="16">
    <source>
        <dbReference type="RefSeq" id="XP_018494789.1"/>
    </source>
</evidence>
<dbReference type="AlphaFoldDB" id="A0AAJ7L3T6"/>
<comment type="pathway">
    <text evidence="3 13">Purine metabolism; IMP biosynthesis via salvage pathway; IMP from hypoxanthine: step 1/1.</text>
</comment>
<dbReference type="Pfam" id="PF00156">
    <property type="entry name" value="Pribosyltran"/>
    <property type="match status" value="1"/>
</dbReference>
<keyword evidence="9 13" id="KW-0479">Metal-binding</keyword>
<dbReference type="NCBIfam" id="TIGR01203">
    <property type="entry name" value="HGPRTase"/>
    <property type="match status" value="1"/>
</dbReference>
<dbReference type="GO" id="GO:0005829">
    <property type="term" value="C:cytosol"/>
    <property type="evidence" value="ECO:0007669"/>
    <property type="project" value="TreeGrafter"/>
</dbReference>
<dbReference type="GO" id="GO:0032263">
    <property type="term" value="P:GMP salvage"/>
    <property type="evidence" value="ECO:0007669"/>
    <property type="project" value="TreeGrafter"/>
</dbReference>